<sequence>MITKPEYVYIAFDLFPSQKGAATHINHCLKALQNTFKTGLLICLGNDDMPVFQFDKERNLYVYRWKEKVVNFLERTQKFQASVLEILKIPLCQAIKLIHFRDIWGGIPALKTDLNCKTVFEVNAFSHIELPNRYPNISESVLQKIKNFEDYCITKCDVIITPSNVTKRFIKDHFKIKSLKINVIPNGVQYYDSNILETKYDSPHPYILYFGALQKWQGIKTLLKALKEIDDLDIRLLICASVPEKRTLIYHDLAKSIDVYHKVDWLYELDKQLLASKIKNALLTVAPLSSCNRNIIQGCNPLKILESMAYATPVIASDIPVVRELINDHKTGYLVPSDRPELLGRKIRTLLEVPKELKKVGLNGKKEIEKKYLWDYQEDKMKNIYKTVLLHD</sequence>
<dbReference type="Gene3D" id="3.40.50.2000">
    <property type="entry name" value="Glycogen Phosphorylase B"/>
    <property type="match status" value="2"/>
</dbReference>
<evidence type="ECO:0008006" key="6">
    <source>
        <dbReference type="Google" id="ProtNLM"/>
    </source>
</evidence>
<gene>
    <name evidence="4" type="ORF">AWE51_03160</name>
</gene>
<name>A0A163CIR4_9FLAO</name>
<organism evidence="4 5">
    <name type="scientific">Aquimarina aggregata</name>
    <dbReference type="NCBI Taxonomy" id="1642818"/>
    <lineage>
        <taxon>Bacteria</taxon>
        <taxon>Pseudomonadati</taxon>
        <taxon>Bacteroidota</taxon>
        <taxon>Flavobacteriia</taxon>
        <taxon>Flavobacteriales</taxon>
        <taxon>Flavobacteriaceae</taxon>
        <taxon>Aquimarina</taxon>
    </lineage>
</organism>
<dbReference type="RefSeq" id="WP_066310213.1">
    <property type="nucleotide sequence ID" value="NZ_LQRT01000002.1"/>
</dbReference>
<evidence type="ECO:0000259" key="3">
    <source>
        <dbReference type="Pfam" id="PF13439"/>
    </source>
</evidence>
<dbReference type="Pfam" id="PF00534">
    <property type="entry name" value="Glycos_transf_1"/>
    <property type="match status" value="1"/>
</dbReference>
<dbReference type="PANTHER" id="PTHR46401:SF2">
    <property type="entry name" value="GLYCOSYLTRANSFERASE WBBK-RELATED"/>
    <property type="match status" value="1"/>
</dbReference>
<dbReference type="Proteomes" id="UP000076715">
    <property type="component" value="Unassembled WGS sequence"/>
</dbReference>
<dbReference type="GO" id="GO:0009103">
    <property type="term" value="P:lipopolysaccharide biosynthetic process"/>
    <property type="evidence" value="ECO:0007669"/>
    <property type="project" value="TreeGrafter"/>
</dbReference>
<evidence type="ECO:0000313" key="5">
    <source>
        <dbReference type="Proteomes" id="UP000076715"/>
    </source>
</evidence>
<evidence type="ECO:0000256" key="1">
    <source>
        <dbReference type="ARBA" id="ARBA00022679"/>
    </source>
</evidence>
<reference evidence="4 5" key="1">
    <citation type="submission" date="2016-01" db="EMBL/GenBank/DDBJ databases">
        <title>The draft genome sequence of Aquimarina sp. RZW4-3-2.</title>
        <authorList>
            <person name="Wang Y."/>
        </authorList>
    </citation>
    <scope>NUCLEOTIDE SEQUENCE [LARGE SCALE GENOMIC DNA]</scope>
    <source>
        <strain evidence="4 5">RZW4-3-2</strain>
    </source>
</reference>
<dbReference type="PANTHER" id="PTHR46401">
    <property type="entry name" value="GLYCOSYLTRANSFERASE WBBK-RELATED"/>
    <property type="match status" value="1"/>
</dbReference>
<feature type="domain" description="Glycosyl transferase family 1" evidence="2">
    <location>
        <begin position="203"/>
        <end position="366"/>
    </location>
</feature>
<protein>
    <recommendedName>
        <fullName evidence="6">Glycosyl transferase</fullName>
    </recommendedName>
</protein>
<dbReference type="InterPro" id="IPR001296">
    <property type="entry name" value="Glyco_trans_1"/>
</dbReference>
<dbReference type="Pfam" id="PF13439">
    <property type="entry name" value="Glyco_transf_4"/>
    <property type="match status" value="1"/>
</dbReference>
<dbReference type="AlphaFoldDB" id="A0A163CIR4"/>
<keyword evidence="1" id="KW-0808">Transferase</keyword>
<feature type="domain" description="Glycosyltransferase subfamily 4-like N-terminal" evidence="3">
    <location>
        <begin position="20"/>
        <end position="188"/>
    </location>
</feature>
<dbReference type="EMBL" id="LQRT01000002">
    <property type="protein sequence ID" value="KZS42456.1"/>
    <property type="molecule type" value="Genomic_DNA"/>
</dbReference>
<evidence type="ECO:0000313" key="4">
    <source>
        <dbReference type="EMBL" id="KZS42456.1"/>
    </source>
</evidence>
<evidence type="ECO:0000259" key="2">
    <source>
        <dbReference type="Pfam" id="PF00534"/>
    </source>
</evidence>
<accession>A0A163CIR4</accession>
<dbReference type="STRING" id="1642818.AWE51_03160"/>
<dbReference type="InterPro" id="IPR028098">
    <property type="entry name" value="Glyco_trans_4-like_N"/>
</dbReference>
<dbReference type="SUPFAM" id="SSF53756">
    <property type="entry name" value="UDP-Glycosyltransferase/glycogen phosphorylase"/>
    <property type="match status" value="1"/>
</dbReference>
<dbReference type="GO" id="GO:0016757">
    <property type="term" value="F:glycosyltransferase activity"/>
    <property type="evidence" value="ECO:0007669"/>
    <property type="project" value="InterPro"/>
</dbReference>
<proteinExistence type="predicted"/>
<dbReference type="CDD" id="cd03801">
    <property type="entry name" value="GT4_PimA-like"/>
    <property type="match status" value="1"/>
</dbReference>
<keyword evidence="5" id="KW-1185">Reference proteome</keyword>
<comment type="caution">
    <text evidence="4">The sequence shown here is derived from an EMBL/GenBank/DDBJ whole genome shotgun (WGS) entry which is preliminary data.</text>
</comment>
<dbReference type="OrthoDB" id="1450439at2"/>